<name>A0A833Z0Z2_9CHIR</name>
<dbReference type="AlphaFoldDB" id="A0A833Z0Z2"/>
<comment type="caution">
    <text evidence="1">The sequence shown here is derived from an EMBL/GenBank/DDBJ whole genome shotgun (WGS) entry which is preliminary data.</text>
</comment>
<evidence type="ECO:0000313" key="1">
    <source>
        <dbReference type="EMBL" id="KAF6084254.1"/>
    </source>
</evidence>
<proteinExistence type="predicted"/>
<dbReference type="EMBL" id="JABVXQ010000012">
    <property type="protein sequence ID" value="KAF6084254.1"/>
    <property type="molecule type" value="Genomic_DNA"/>
</dbReference>
<gene>
    <name evidence="1" type="ORF">HJG60_008533</name>
</gene>
<dbReference type="Proteomes" id="UP000664940">
    <property type="component" value="Unassembled WGS sequence"/>
</dbReference>
<accession>A0A833Z0Z2</accession>
<evidence type="ECO:0000313" key="2">
    <source>
        <dbReference type="Proteomes" id="UP000664940"/>
    </source>
</evidence>
<protein>
    <submittedName>
        <fullName evidence="1">Uncharacterized protein</fullName>
    </submittedName>
</protein>
<organism evidence="1 2">
    <name type="scientific">Phyllostomus discolor</name>
    <name type="common">pale spear-nosed bat</name>
    <dbReference type="NCBI Taxonomy" id="89673"/>
    <lineage>
        <taxon>Eukaryota</taxon>
        <taxon>Metazoa</taxon>
        <taxon>Chordata</taxon>
        <taxon>Craniata</taxon>
        <taxon>Vertebrata</taxon>
        <taxon>Euteleostomi</taxon>
        <taxon>Mammalia</taxon>
        <taxon>Eutheria</taxon>
        <taxon>Laurasiatheria</taxon>
        <taxon>Chiroptera</taxon>
        <taxon>Yangochiroptera</taxon>
        <taxon>Phyllostomidae</taxon>
        <taxon>Phyllostominae</taxon>
        <taxon>Phyllostomus</taxon>
    </lineage>
</organism>
<sequence length="159" mass="18805">MPCSWIGRIDILKTSTTQSNLQIHAIPIEIPMRYFTELEQTFHTFMWNHRRPPIAMTTLGMDNITGITPPGIKLYYKAIVIKTAWHWHKNRHMDQWNRTESPEINPQFVVKSHLAERGKNLQQGKDSLFTKWHWENWTNTCQKITPLSDTTHENKLKVN</sequence>
<dbReference type="PANTHER" id="PTHR19446">
    <property type="entry name" value="REVERSE TRANSCRIPTASES"/>
    <property type="match status" value="1"/>
</dbReference>
<reference evidence="1 2" key="1">
    <citation type="journal article" date="2020" name="Nature">
        <title>Six reference-quality genomes reveal evolution of bat adaptations.</title>
        <authorList>
            <person name="Jebb D."/>
            <person name="Huang Z."/>
            <person name="Pippel M."/>
            <person name="Hughes G.M."/>
            <person name="Lavrichenko K."/>
            <person name="Devanna P."/>
            <person name="Winkler S."/>
            <person name="Jermiin L.S."/>
            <person name="Skirmuntt E.C."/>
            <person name="Katzourakis A."/>
            <person name="Burkitt-Gray L."/>
            <person name="Ray D.A."/>
            <person name="Sullivan K.A.M."/>
            <person name="Roscito J.G."/>
            <person name="Kirilenko B.M."/>
            <person name="Davalos L.M."/>
            <person name="Corthals A.P."/>
            <person name="Power M.L."/>
            <person name="Jones G."/>
            <person name="Ransome R.D."/>
            <person name="Dechmann D.K.N."/>
            <person name="Locatelli A.G."/>
            <person name="Puechmaille S.J."/>
            <person name="Fedrigo O."/>
            <person name="Jarvis E.D."/>
            <person name="Hiller M."/>
            <person name="Vernes S.C."/>
            <person name="Myers E.W."/>
            <person name="Teeling E.C."/>
        </authorList>
    </citation>
    <scope>NUCLEOTIDE SEQUENCE [LARGE SCALE GENOMIC DNA]</scope>
    <source>
        <strain evidence="1">Bat1K_MPI-CBG_1</strain>
    </source>
</reference>